<accession>A0A2S2R805</accession>
<feature type="transmembrane region" description="Helical" evidence="1">
    <location>
        <begin position="31"/>
        <end position="49"/>
    </location>
</feature>
<keyword evidence="1" id="KW-0472">Membrane</keyword>
<name>A0A2S2R805_9HEMI</name>
<organism evidence="2">
    <name type="scientific">Sipha flava</name>
    <name type="common">yellow sugarcane aphid</name>
    <dbReference type="NCBI Taxonomy" id="143950"/>
    <lineage>
        <taxon>Eukaryota</taxon>
        <taxon>Metazoa</taxon>
        <taxon>Ecdysozoa</taxon>
        <taxon>Arthropoda</taxon>
        <taxon>Hexapoda</taxon>
        <taxon>Insecta</taxon>
        <taxon>Pterygota</taxon>
        <taxon>Neoptera</taxon>
        <taxon>Paraneoptera</taxon>
        <taxon>Hemiptera</taxon>
        <taxon>Sternorrhyncha</taxon>
        <taxon>Aphidomorpha</taxon>
        <taxon>Aphidoidea</taxon>
        <taxon>Aphididae</taxon>
        <taxon>Sipha</taxon>
    </lineage>
</organism>
<proteinExistence type="predicted"/>
<keyword evidence="1" id="KW-1133">Transmembrane helix</keyword>
<reference evidence="2" key="1">
    <citation type="submission" date="2018-04" db="EMBL/GenBank/DDBJ databases">
        <title>Transcriptome assembly of Sipha flava.</title>
        <authorList>
            <person name="Scully E.D."/>
            <person name="Geib S.M."/>
            <person name="Palmer N.A."/>
            <person name="Koch K."/>
            <person name="Bradshaw J."/>
            <person name="Heng-Moss T."/>
            <person name="Sarath G."/>
        </authorList>
    </citation>
    <scope>NUCLEOTIDE SEQUENCE</scope>
</reference>
<dbReference type="EMBL" id="GGMS01016948">
    <property type="protein sequence ID" value="MBY86151.1"/>
    <property type="molecule type" value="Transcribed_RNA"/>
</dbReference>
<gene>
    <name evidence="2" type="ORF">g.24507</name>
</gene>
<keyword evidence="1" id="KW-0812">Transmembrane</keyword>
<evidence type="ECO:0000256" key="1">
    <source>
        <dbReference type="SAM" id="Phobius"/>
    </source>
</evidence>
<sequence>MLIIFFSFSGYICFKFNIVSLTQGISISYKNVYYINNHFCYLIPLFLFFKKILQFLLHRSIVFYFCIVECNKKLLQLLLSQPNDMNFCDILVGQAMLDVYSSKSIAGSLLLN</sequence>
<dbReference type="AlphaFoldDB" id="A0A2S2R805"/>
<protein>
    <submittedName>
        <fullName evidence="2">Uncharacterized protein</fullName>
    </submittedName>
</protein>
<evidence type="ECO:0000313" key="2">
    <source>
        <dbReference type="EMBL" id="MBY86151.1"/>
    </source>
</evidence>